<dbReference type="EMBL" id="GL379812">
    <property type="protein sequence ID" value="EGT44186.1"/>
    <property type="molecule type" value="Genomic_DNA"/>
</dbReference>
<dbReference type="PANTHER" id="PTHR46000">
    <property type="entry name" value="SEVEN TM RECEPTOR-RELATED"/>
    <property type="match status" value="1"/>
</dbReference>
<feature type="transmembrane region" description="Helical" evidence="1">
    <location>
        <begin position="145"/>
        <end position="171"/>
    </location>
</feature>
<dbReference type="OMA" id="TIQFVYR"/>
<dbReference type="InParanoid" id="G0MU96"/>
<protein>
    <submittedName>
        <fullName evidence="2">CBN-STR-28 protein</fullName>
    </submittedName>
</protein>
<dbReference type="Pfam" id="PF10326">
    <property type="entry name" value="7TM_GPCR_Str"/>
    <property type="match status" value="1"/>
</dbReference>
<name>G0MU96_CAEBE</name>
<evidence type="ECO:0000313" key="3">
    <source>
        <dbReference type="Proteomes" id="UP000008068"/>
    </source>
</evidence>
<accession>G0MU96</accession>
<dbReference type="HOGENOM" id="CLU_036335_4_3_1"/>
<keyword evidence="1" id="KW-0812">Transmembrane</keyword>
<keyword evidence="1" id="KW-1133">Transmembrane helix</keyword>
<dbReference type="SUPFAM" id="SSF81321">
    <property type="entry name" value="Family A G protein-coupled receptor-like"/>
    <property type="match status" value="1"/>
</dbReference>
<feature type="transmembrane region" description="Helical" evidence="1">
    <location>
        <begin position="99"/>
        <end position="124"/>
    </location>
</feature>
<reference evidence="3" key="1">
    <citation type="submission" date="2011-07" db="EMBL/GenBank/DDBJ databases">
        <authorList>
            <consortium name="Caenorhabditis brenneri Sequencing and Analysis Consortium"/>
            <person name="Wilson R.K."/>
        </authorList>
    </citation>
    <scope>NUCLEOTIDE SEQUENCE [LARGE SCALE GENOMIC DNA]</scope>
    <source>
        <strain evidence="3">PB2801</strain>
    </source>
</reference>
<proteinExistence type="predicted"/>
<dbReference type="eggNOG" id="ENOG502THYM">
    <property type="taxonomic scope" value="Eukaryota"/>
</dbReference>
<dbReference type="OrthoDB" id="5896799at2759"/>
<keyword evidence="3" id="KW-1185">Reference proteome</keyword>
<feature type="transmembrane region" description="Helical" evidence="1">
    <location>
        <begin position="31"/>
        <end position="52"/>
    </location>
</feature>
<dbReference type="PANTHER" id="PTHR46000:SF10">
    <property type="entry name" value="SEVEN TM RECEPTOR"/>
    <property type="match status" value="1"/>
</dbReference>
<evidence type="ECO:0000313" key="2">
    <source>
        <dbReference type="EMBL" id="EGT44186.1"/>
    </source>
</evidence>
<dbReference type="AlphaFoldDB" id="G0MU96"/>
<evidence type="ECO:0000256" key="1">
    <source>
        <dbReference type="SAM" id="Phobius"/>
    </source>
</evidence>
<keyword evidence="1" id="KW-0472">Membrane</keyword>
<gene>
    <name evidence="2" type="primary">Cbn-str-28</name>
    <name evidence="2" type="ORF">CAEBREN_24912</name>
</gene>
<dbReference type="Proteomes" id="UP000008068">
    <property type="component" value="Unassembled WGS sequence"/>
</dbReference>
<sequence length="243" mass="28155">MTFLTIQFVYRASLLSKSRQKFTKFFDGYKLIIWLVYTLFISIIWGSAISILSSDDVTDAYLRNVVRVNYNVEISGIPYYPVLAYNGEGPQKTIRWNSVIFLSIVTTVMTIHYSIMMICGFYMYRRTKMNLKNSSSAYEKLQKQFFQALIYQTIAPTLVFHFPVFVVLFAPFFDLKFSFNSSFVVYGFSAYPLVDSLIVLNVVTEYKYAYARFMRQLIKQVIEVMGEDTPAEVTRTNAVISQG</sequence>
<organism evidence="3">
    <name type="scientific">Caenorhabditis brenneri</name>
    <name type="common">Nematode worm</name>
    <dbReference type="NCBI Taxonomy" id="135651"/>
    <lineage>
        <taxon>Eukaryota</taxon>
        <taxon>Metazoa</taxon>
        <taxon>Ecdysozoa</taxon>
        <taxon>Nematoda</taxon>
        <taxon>Chromadorea</taxon>
        <taxon>Rhabditida</taxon>
        <taxon>Rhabditina</taxon>
        <taxon>Rhabditomorpha</taxon>
        <taxon>Rhabditoidea</taxon>
        <taxon>Rhabditidae</taxon>
        <taxon>Peloderinae</taxon>
        <taxon>Caenorhabditis</taxon>
    </lineage>
</organism>
<dbReference type="InterPro" id="IPR019428">
    <property type="entry name" value="7TM_GPCR_serpentine_rcpt_Str"/>
</dbReference>
<feature type="transmembrane region" description="Helical" evidence="1">
    <location>
        <begin position="183"/>
        <end position="204"/>
    </location>
</feature>